<accession>A0ABQ0A8G7</accession>
<dbReference type="RefSeq" id="WP_233090758.1">
    <property type="nucleotide sequence ID" value="NZ_BAABWN010000005.1"/>
</dbReference>
<organism evidence="2 3">
    <name type="scientific">Sessilibacter corallicola</name>
    <dbReference type="NCBI Taxonomy" id="2904075"/>
    <lineage>
        <taxon>Bacteria</taxon>
        <taxon>Pseudomonadati</taxon>
        <taxon>Pseudomonadota</taxon>
        <taxon>Gammaproteobacteria</taxon>
        <taxon>Cellvibrionales</taxon>
        <taxon>Cellvibrionaceae</taxon>
        <taxon>Sessilibacter</taxon>
    </lineage>
</organism>
<reference evidence="2 3" key="1">
    <citation type="submission" date="2024-04" db="EMBL/GenBank/DDBJ databases">
        <title>Draft genome sequence of Sessilibacter corallicola NBRC 116591.</title>
        <authorList>
            <person name="Miyakawa T."/>
            <person name="Kusuya Y."/>
            <person name="Miura T."/>
        </authorList>
    </citation>
    <scope>NUCLEOTIDE SEQUENCE [LARGE SCALE GENOMIC DNA]</scope>
    <source>
        <strain evidence="2 3">KU-00831-HH</strain>
    </source>
</reference>
<gene>
    <name evidence="2" type="ORF">NBRC116591_17470</name>
</gene>
<dbReference type="PIRSF" id="PIRSF028069">
    <property type="entry name" value="UCP028069"/>
    <property type="match status" value="1"/>
</dbReference>
<dbReference type="InterPro" id="IPR016866">
    <property type="entry name" value="UCP028069"/>
</dbReference>
<evidence type="ECO:0000313" key="2">
    <source>
        <dbReference type="EMBL" id="GAA6167936.1"/>
    </source>
</evidence>
<sequence>MKKQRVKAVAAATFISAAAFFGGEVYADQTLDEIFKVGESKVKAGIQSQQRIDKLQTETDALFQEFKTVNKQIEGLRVYNSQLEAQIQAQLDVINDLEESIDNVTVIERQIQPLVARMLEGLEQFLALDMPFHPAVRAAELEKVKSNMASADFSVAEKFRQVLELYKIEAEYGRRISTYEDSLNVNGSEREVNVLQVGRIALLYQTKDTQLSGAWDSAQGQWVPLDSGAYRSAILKGIRIAKKQASIDILDLPILAPEAAQ</sequence>
<name>A0ABQ0A8G7_9GAMM</name>
<protein>
    <submittedName>
        <fullName evidence="2">DUF3450 domain-containing protein</fullName>
    </submittedName>
</protein>
<feature type="signal peptide" evidence="1">
    <location>
        <begin position="1"/>
        <end position="27"/>
    </location>
</feature>
<keyword evidence="3" id="KW-1185">Reference proteome</keyword>
<evidence type="ECO:0000313" key="3">
    <source>
        <dbReference type="Proteomes" id="UP001465153"/>
    </source>
</evidence>
<proteinExistence type="predicted"/>
<dbReference type="Proteomes" id="UP001465153">
    <property type="component" value="Unassembled WGS sequence"/>
</dbReference>
<keyword evidence="1" id="KW-0732">Signal</keyword>
<evidence type="ECO:0000256" key="1">
    <source>
        <dbReference type="SAM" id="SignalP"/>
    </source>
</evidence>
<comment type="caution">
    <text evidence="2">The sequence shown here is derived from an EMBL/GenBank/DDBJ whole genome shotgun (WGS) entry which is preliminary data.</text>
</comment>
<dbReference type="Pfam" id="PF11932">
    <property type="entry name" value="DUF3450"/>
    <property type="match status" value="1"/>
</dbReference>
<feature type="chain" id="PRO_5047398973" evidence="1">
    <location>
        <begin position="28"/>
        <end position="261"/>
    </location>
</feature>
<dbReference type="EMBL" id="BAABWN010000005">
    <property type="protein sequence ID" value="GAA6167936.1"/>
    <property type="molecule type" value="Genomic_DNA"/>
</dbReference>